<evidence type="ECO:0000256" key="4">
    <source>
        <dbReference type="ARBA" id="ARBA00022729"/>
    </source>
</evidence>
<evidence type="ECO:0000313" key="11">
    <source>
        <dbReference type="Proteomes" id="UP001489004"/>
    </source>
</evidence>
<dbReference type="GO" id="GO:0006508">
    <property type="term" value="P:proteolysis"/>
    <property type="evidence" value="ECO:0007669"/>
    <property type="project" value="InterPro"/>
</dbReference>
<dbReference type="Gene3D" id="3.90.70.10">
    <property type="entry name" value="Cysteine proteinases"/>
    <property type="match status" value="1"/>
</dbReference>
<proteinExistence type="inferred from homology"/>
<comment type="caution">
    <text evidence="10">The sequence shown here is derived from an EMBL/GenBank/DDBJ whole genome shotgun (WGS) entry which is preliminary data.</text>
</comment>
<dbReference type="EC" id="3.1.2.22" evidence="2"/>
<evidence type="ECO:0000256" key="6">
    <source>
        <dbReference type="ARBA" id="ARBA00023157"/>
    </source>
</evidence>
<evidence type="ECO:0000259" key="9">
    <source>
        <dbReference type="SMART" id="SM00645"/>
    </source>
</evidence>
<dbReference type="Pfam" id="PF02089">
    <property type="entry name" value="Palm_thioest"/>
    <property type="match status" value="1"/>
</dbReference>
<dbReference type="InterPro" id="IPR029058">
    <property type="entry name" value="AB_hydrolase_fold"/>
</dbReference>
<dbReference type="PANTHER" id="PTHR11247:SF8">
    <property type="entry name" value="PALMITOYL-PROTEIN THIOESTERASE 1"/>
    <property type="match status" value="1"/>
</dbReference>
<dbReference type="PRINTS" id="PR00414">
    <property type="entry name" value="PPTHIESTRASE"/>
</dbReference>
<accession>A0AAW1R6L0</accession>
<keyword evidence="5" id="KW-0378">Hydrolase</keyword>
<gene>
    <name evidence="10" type="ORF">WJX72_004713</name>
</gene>
<dbReference type="SMART" id="SM00645">
    <property type="entry name" value="Pept_C1"/>
    <property type="match status" value="1"/>
</dbReference>
<dbReference type="GO" id="GO:0008474">
    <property type="term" value="F:palmitoyl-(protein) hydrolase activity"/>
    <property type="evidence" value="ECO:0007669"/>
    <property type="project" value="UniProtKB-EC"/>
</dbReference>
<evidence type="ECO:0000256" key="2">
    <source>
        <dbReference type="ARBA" id="ARBA00012423"/>
    </source>
</evidence>
<feature type="domain" description="Peptidase C1A papain C-terminal" evidence="9">
    <location>
        <begin position="470"/>
        <end position="722"/>
    </location>
</feature>
<organism evidence="10 11">
    <name type="scientific">[Myrmecia] bisecta</name>
    <dbReference type="NCBI Taxonomy" id="41462"/>
    <lineage>
        <taxon>Eukaryota</taxon>
        <taxon>Viridiplantae</taxon>
        <taxon>Chlorophyta</taxon>
        <taxon>core chlorophytes</taxon>
        <taxon>Trebouxiophyceae</taxon>
        <taxon>Trebouxiales</taxon>
        <taxon>Trebouxiaceae</taxon>
        <taxon>Myrmecia</taxon>
    </lineage>
</organism>
<dbReference type="PANTHER" id="PTHR11247">
    <property type="entry name" value="PALMITOYL-PROTEIN THIOESTERASE/DOLICHYLDIPHOSPHATASE 1"/>
    <property type="match status" value="1"/>
</dbReference>
<dbReference type="Gene3D" id="3.40.50.1820">
    <property type="entry name" value="alpha/beta hydrolase"/>
    <property type="match status" value="1"/>
</dbReference>
<dbReference type="InterPro" id="IPR038765">
    <property type="entry name" value="Papain-like_cys_pep_sf"/>
</dbReference>
<name>A0AAW1R6L0_9CHLO</name>
<reference evidence="10 11" key="1">
    <citation type="journal article" date="2024" name="Nat. Commun.">
        <title>Phylogenomics reveals the evolutionary origins of lichenization in chlorophyte algae.</title>
        <authorList>
            <person name="Puginier C."/>
            <person name="Libourel C."/>
            <person name="Otte J."/>
            <person name="Skaloud P."/>
            <person name="Haon M."/>
            <person name="Grisel S."/>
            <person name="Petersen M."/>
            <person name="Berrin J.G."/>
            <person name="Delaux P.M."/>
            <person name="Dal Grande F."/>
            <person name="Keller J."/>
        </authorList>
    </citation>
    <scope>NUCLEOTIDE SEQUENCE [LARGE SCALE GENOMIC DNA]</scope>
    <source>
        <strain evidence="10 11">SAG 2043</strain>
    </source>
</reference>
<evidence type="ECO:0000313" key="10">
    <source>
        <dbReference type="EMBL" id="KAK9829239.1"/>
    </source>
</evidence>
<dbReference type="SUPFAM" id="SSF54001">
    <property type="entry name" value="Cysteine proteinases"/>
    <property type="match status" value="1"/>
</dbReference>
<dbReference type="AlphaFoldDB" id="A0AAW1R6L0"/>
<keyword evidence="4" id="KW-0732">Signal</keyword>
<comment type="similarity">
    <text evidence="1">Belongs to the palmitoyl-protein thioesterase family.</text>
</comment>
<protein>
    <recommendedName>
        <fullName evidence="3">Palmitoyl-protein thioesterase 1</fullName>
        <ecNumber evidence="2">3.1.2.22</ecNumber>
    </recommendedName>
    <alternativeName>
        <fullName evidence="8">Palmitoyl-protein hydrolase 1</fullName>
    </alternativeName>
</protein>
<evidence type="ECO:0000256" key="5">
    <source>
        <dbReference type="ARBA" id="ARBA00022801"/>
    </source>
</evidence>
<dbReference type="SUPFAM" id="SSF53474">
    <property type="entry name" value="alpha/beta-Hydrolases"/>
    <property type="match status" value="1"/>
</dbReference>
<dbReference type="FunFam" id="3.40.50.1820:FF:000107">
    <property type="entry name" value="Palmitoyl-protein thioesterase 1"/>
    <property type="match status" value="1"/>
</dbReference>
<evidence type="ECO:0000256" key="8">
    <source>
        <dbReference type="ARBA" id="ARBA00031934"/>
    </source>
</evidence>
<dbReference type="Pfam" id="PF00112">
    <property type="entry name" value="Peptidase_C1"/>
    <property type="match status" value="1"/>
</dbReference>
<dbReference type="GO" id="GO:0008234">
    <property type="term" value="F:cysteine-type peptidase activity"/>
    <property type="evidence" value="ECO:0007669"/>
    <property type="project" value="InterPro"/>
</dbReference>
<dbReference type="InterPro" id="IPR000668">
    <property type="entry name" value="Peptidase_C1A_C"/>
</dbReference>
<dbReference type="InterPro" id="IPR002472">
    <property type="entry name" value="Palm_thioest"/>
</dbReference>
<keyword evidence="7" id="KW-0325">Glycoprotein</keyword>
<dbReference type="EMBL" id="JALJOR010000001">
    <property type="protein sequence ID" value="KAK9829239.1"/>
    <property type="molecule type" value="Genomic_DNA"/>
</dbReference>
<evidence type="ECO:0000256" key="7">
    <source>
        <dbReference type="ARBA" id="ARBA00023180"/>
    </source>
</evidence>
<dbReference type="Proteomes" id="UP001489004">
    <property type="component" value="Unassembled WGS sequence"/>
</dbReference>
<keyword evidence="11" id="KW-1185">Reference proteome</keyword>
<evidence type="ECO:0000256" key="3">
    <source>
        <dbReference type="ARBA" id="ARBA00014212"/>
    </source>
</evidence>
<evidence type="ECO:0000256" key="1">
    <source>
        <dbReference type="ARBA" id="ARBA00010758"/>
    </source>
</evidence>
<keyword evidence="6" id="KW-1015">Disulfide bond</keyword>
<sequence length="745" mass="80162">MGDSCCNSASIGYISSELKKALPGVFVHSIATGSRGQADDTFSGFFGNVNSQVEEVCKLIAGKEELQHGYNAVGFSQGGQFLRAVAERCQHSGPRMHTLITLGAQHQGVMNVPECWNPSFNMTPSPVCGAMQSLLGLGAYLPYIRDHVIQAQYFKDPYHLDKYLAHNPFLPDINNELDVQNLQYKANLLTLDRLVLFRFKDDVTVIPRDSAWFGFFDGQQLLPMEQTPLYKDDWIGLRALDESGRLQLGEVPGKHMQFSWDWFMEHVVQPYLAEPVESLPRWPFGPLPLTMACTSNRTLLRWVLASAAMLLLCASTCQASPAISIIDGNTVSAEGAGMVVSTVVQAGENPVCAKFNYMHPGSRQAVVDYANAATSSDPATSDGCWLAYKNYCKYTNFTATANDAARTNWTANMQTLKTLVSASSILNPILLAPDCSDVLKHADQTNNLLGLLPSGASQCPWVDDGVNAQTPKSKDWRALGKVGPVTNQAGGTCFAHAAANFLTTQLIGTQIPGKTALTNATNISPQPLIDCYASGDVCSTGGFADATVNFFRDRPQTTIDIFPYATTQATGDGKTAVVAGCHIPDNPHCSQLTADSPNSYLLPANLATTVCSLSESQLVQSIALYGPTIVTLAVHPNFQKWKYDPSVGSVSYPGAGNDNTLAKTDPALPTDWCNPTSNHAVLAVGYVLDGPNSYLIIKNSWGPNLGKDGYWHLTLSDPSSPTFSDANFGGTCGVAAGVTILYSGF</sequence>